<evidence type="ECO:0000313" key="10">
    <source>
        <dbReference type="Proteomes" id="UP000002009"/>
    </source>
</evidence>
<feature type="region of interest" description="Disordered" evidence="8">
    <location>
        <begin position="30"/>
        <end position="59"/>
    </location>
</feature>
<dbReference type="Proteomes" id="UP000002009">
    <property type="component" value="Chromosome 1"/>
</dbReference>
<feature type="repeat" description="WD" evidence="7">
    <location>
        <begin position="285"/>
        <end position="314"/>
    </location>
</feature>
<evidence type="ECO:0000256" key="3">
    <source>
        <dbReference type="ARBA" id="ARBA00022574"/>
    </source>
</evidence>
<dbReference type="InterPro" id="IPR036322">
    <property type="entry name" value="WD40_repeat_dom_sf"/>
</dbReference>
<comment type="subcellular location">
    <subcellularLocation>
        <location evidence="1">Nucleus</location>
        <location evidence="1">Nucleolus</location>
    </subcellularLocation>
</comment>
<sequence>MSTHTGENPASRQAAGCAVVNATTMSNEILNPAWEDRDDADAKPTTTNKSRPSGLCTVGGSARLQHGRLVGSPRWANSFRAQHAGGQDDCKDMNTGLGNMRDLVRNGGDQLEGGGKSDQAGCLTPDDLIVATRLQDGNVSDPSHGVIRSLEFHQNGRMLLTAGLDKHIRLFDIDGVRNAKVQGVFLEDFPIHKACFGGDGLKIVAAGRRNYFYTYDLQHGTIERSSALLGKEVRSLESFVQSTAGANHPVVAFLGQDGQVPLVSLKSMTTIGSVKMNGSARAGVFSSDGQRLMTAGGDGVVYVWDLRNQSRCIEKIVDESSVQVTSLALSHGHLAVGSDTGVVSIYENLKGEPGIPVEATENCWNGMQQMMRRKRVNTITNLMTEVDNITFSADGRILAVSSRFKRDSLRLVHMPSCKVFSNFPSSKSPLNYVWTACFSPNGAHLAIGNARGRALLYRIHAFDT</sequence>
<organism evidence="9 10">
    <name type="scientific">Micromonas commoda (strain RCC299 / NOUM17 / CCMP2709)</name>
    <name type="common">Picoplanktonic green alga</name>
    <dbReference type="NCBI Taxonomy" id="296587"/>
    <lineage>
        <taxon>Eukaryota</taxon>
        <taxon>Viridiplantae</taxon>
        <taxon>Chlorophyta</taxon>
        <taxon>Mamiellophyceae</taxon>
        <taxon>Mamiellales</taxon>
        <taxon>Mamiellaceae</taxon>
        <taxon>Micromonas</taxon>
    </lineage>
</organism>
<evidence type="ECO:0000313" key="9">
    <source>
        <dbReference type="EMBL" id="ACO68385.1"/>
    </source>
</evidence>
<keyword evidence="2" id="KW-0698">rRNA processing</keyword>
<dbReference type="FunCoup" id="C1FDG3">
    <property type="interactions" value="1841"/>
</dbReference>
<evidence type="ECO:0000256" key="2">
    <source>
        <dbReference type="ARBA" id="ARBA00022552"/>
    </source>
</evidence>
<accession>C1FDG3</accession>
<dbReference type="GeneID" id="8250063"/>
<dbReference type="SUPFAM" id="SSF50978">
    <property type="entry name" value="WD40 repeat-like"/>
    <property type="match status" value="1"/>
</dbReference>
<keyword evidence="5" id="KW-0539">Nucleus</keyword>
<dbReference type="GO" id="GO:0006364">
    <property type="term" value="P:rRNA processing"/>
    <property type="evidence" value="ECO:0007669"/>
    <property type="project" value="UniProtKB-KW"/>
</dbReference>
<keyword evidence="10" id="KW-1185">Reference proteome</keyword>
<evidence type="ECO:0000256" key="6">
    <source>
        <dbReference type="ARBA" id="ARBA00025767"/>
    </source>
</evidence>
<gene>
    <name evidence="9" type="primary">UTP18</name>
    <name evidence="9" type="ORF">MICPUN_113286</name>
</gene>
<protein>
    <submittedName>
        <fullName evidence="9">U3 small nucleolar rna-associated protein 18</fullName>
    </submittedName>
</protein>
<dbReference type="InParanoid" id="C1FDG3"/>
<dbReference type="PANTHER" id="PTHR18359:SF0">
    <property type="entry name" value="U3 SMALL NUCLEOLAR RNA-ASSOCIATED PROTEIN 18 HOMOLOG"/>
    <property type="match status" value="1"/>
</dbReference>
<dbReference type="PANTHER" id="PTHR18359">
    <property type="entry name" value="WD-REPEAT PROTEIN-RELATED"/>
    <property type="match status" value="1"/>
</dbReference>
<evidence type="ECO:0000256" key="1">
    <source>
        <dbReference type="ARBA" id="ARBA00004604"/>
    </source>
</evidence>
<dbReference type="InterPro" id="IPR019775">
    <property type="entry name" value="WD40_repeat_CS"/>
</dbReference>
<dbReference type="Pfam" id="PF00400">
    <property type="entry name" value="WD40"/>
    <property type="match status" value="2"/>
</dbReference>
<dbReference type="SMART" id="SM00320">
    <property type="entry name" value="WD40"/>
    <property type="match status" value="4"/>
</dbReference>
<keyword evidence="4" id="KW-0677">Repeat</keyword>
<reference evidence="9 10" key="1">
    <citation type="journal article" date="2009" name="Science">
        <title>Green evolution and dynamic adaptations revealed by genomes of the marine picoeukaryotes Micromonas.</title>
        <authorList>
            <person name="Worden A.Z."/>
            <person name="Lee J.H."/>
            <person name="Mock T."/>
            <person name="Rouze P."/>
            <person name="Simmons M.P."/>
            <person name="Aerts A.L."/>
            <person name="Allen A.E."/>
            <person name="Cuvelier M.L."/>
            <person name="Derelle E."/>
            <person name="Everett M.V."/>
            <person name="Foulon E."/>
            <person name="Grimwood J."/>
            <person name="Gundlach H."/>
            <person name="Henrissat B."/>
            <person name="Napoli C."/>
            <person name="McDonald S.M."/>
            <person name="Parker M.S."/>
            <person name="Rombauts S."/>
            <person name="Salamov A."/>
            <person name="Von Dassow P."/>
            <person name="Badger J.H."/>
            <person name="Coutinho P.M."/>
            <person name="Demir E."/>
            <person name="Dubchak I."/>
            <person name="Gentemann C."/>
            <person name="Eikrem W."/>
            <person name="Gready J.E."/>
            <person name="John U."/>
            <person name="Lanier W."/>
            <person name="Lindquist E.A."/>
            <person name="Lucas S."/>
            <person name="Mayer K.F."/>
            <person name="Moreau H."/>
            <person name="Not F."/>
            <person name="Otillar R."/>
            <person name="Panaud O."/>
            <person name="Pangilinan J."/>
            <person name="Paulsen I."/>
            <person name="Piegu B."/>
            <person name="Poliakov A."/>
            <person name="Robbens S."/>
            <person name="Schmutz J."/>
            <person name="Toulza E."/>
            <person name="Wyss T."/>
            <person name="Zelensky A."/>
            <person name="Zhou K."/>
            <person name="Armbrust E.V."/>
            <person name="Bhattacharya D."/>
            <person name="Goodenough U.W."/>
            <person name="Van de Peer Y."/>
            <person name="Grigoriev I.V."/>
        </authorList>
    </citation>
    <scope>NUCLEOTIDE SEQUENCE [LARGE SCALE GENOMIC DNA]</scope>
    <source>
        <strain evidence="10">RCC299 / NOUM17</strain>
    </source>
</reference>
<feature type="repeat" description="WD" evidence="7">
    <location>
        <begin position="147"/>
        <end position="181"/>
    </location>
</feature>
<dbReference type="InterPro" id="IPR015943">
    <property type="entry name" value="WD40/YVTN_repeat-like_dom_sf"/>
</dbReference>
<proteinExistence type="inferred from homology"/>
<dbReference type="GO" id="GO:0032040">
    <property type="term" value="C:small-subunit processome"/>
    <property type="evidence" value="ECO:0007669"/>
    <property type="project" value="TreeGrafter"/>
</dbReference>
<evidence type="ECO:0000256" key="7">
    <source>
        <dbReference type="PROSITE-ProRule" id="PRU00221"/>
    </source>
</evidence>
<dbReference type="InterPro" id="IPR001680">
    <property type="entry name" value="WD40_rpt"/>
</dbReference>
<dbReference type="RefSeq" id="XP_002507127.1">
    <property type="nucleotide sequence ID" value="XM_002507081.1"/>
</dbReference>
<dbReference type="STRING" id="296587.C1FDG3"/>
<dbReference type="OrthoDB" id="1935146at2759"/>
<comment type="similarity">
    <text evidence="6">Belongs to the WD repeat UTP18 family.</text>
</comment>
<dbReference type="KEGG" id="mis:MICPUN_113286"/>
<dbReference type="InterPro" id="IPR045161">
    <property type="entry name" value="Utp18"/>
</dbReference>
<evidence type="ECO:0000256" key="4">
    <source>
        <dbReference type="ARBA" id="ARBA00022737"/>
    </source>
</evidence>
<dbReference type="EMBL" id="CP001574">
    <property type="protein sequence ID" value="ACO68385.1"/>
    <property type="molecule type" value="Genomic_DNA"/>
</dbReference>
<evidence type="ECO:0000256" key="5">
    <source>
        <dbReference type="ARBA" id="ARBA00023242"/>
    </source>
</evidence>
<dbReference type="AlphaFoldDB" id="C1FDG3"/>
<evidence type="ECO:0000256" key="8">
    <source>
        <dbReference type="SAM" id="MobiDB-lite"/>
    </source>
</evidence>
<dbReference type="Gene3D" id="2.130.10.10">
    <property type="entry name" value="YVTN repeat-like/Quinoprotein amine dehydrogenase"/>
    <property type="match status" value="1"/>
</dbReference>
<name>C1FDG3_MICCC</name>
<keyword evidence="3 7" id="KW-0853">WD repeat</keyword>
<dbReference type="PROSITE" id="PS50082">
    <property type="entry name" value="WD_REPEATS_2"/>
    <property type="match status" value="2"/>
</dbReference>
<dbReference type="PROSITE" id="PS00678">
    <property type="entry name" value="WD_REPEATS_1"/>
    <property type="match status" value="1"/>
</dbReference>
<dbReference type="GO" id="GO:0034388">
    <property type="term" value="C:Pwp2p-containing subcomplex of 90S preribosome"/>
    <property type="evidence" value="ECO:0007669"/>
    <property type="project" value="TreeGrafter"/>
</dbReference>
<dbReference type="eggNOG" id="KOG2055">
    <property type="taxonomic scope" value="Eukaryota"/>
</dbReference>
<dbReference type="OMA" id="FEWTVAC"/>